<sequence length="234" mass="24520">MAKKNKLIGQLEAQIEMLTNELANVDKQLRKRVKRAEREAASARAELLKFIGQRGKSKKDSGDKGSGDKDSDTKPVSTDHPKPTQQKDHPSHRVTEPAKPVIPRAEAPRSAAPKPAAPRTAASKTPAAKPAVPESKAPQPAAPKPAVPPPAAAKKVAAESESPAKKAVANWPAADTSPTSRSTTDTAGPAPEAPSAKSTRSGPTVAELKAQAKAQGVKGYSTMNKAQLRQALDH</sequence>
<evidence type="ECO:0000313" key="2">
    <source>
        <dbReference type="EMBL" id="GAB93833.1"/>
    </source>
</evidence>
<gene>
    <name evidence="2" type="ORF">GORHZ_245_00710</name>
</gene>
<dbReference type="Proteomes" id="UP000008363">
    <property type="component" value="Unassembled WGS sequence"/>
</dbReference>
<evidence type="ECO:0000313" key="3">
    <source>
        <dbReference type="Proteomes" id="UP000008363"/>
    </source>
</evidence>
<dbReference type="eggNOG" id="COG0261">
    <property type="taxonomic scope" value="Bacteria"/>
</dbReference>
<evidence type="ECO:0008006" key="4">
    <source>
        <dbReference type="Google" id="ProtNLM"/>
    </source>
</evidence>
<feature type="compositionally biased region" description="Pro residues" evidence="1">
    <location>
        <begin position="140"/>
        <end position="151"/>
    </location>
</feature>
<feature type="compositionally biased region" description="Low complexity" evidence="1">
    <location>
        <begin position="103"/>
        <end position="139"/>
    </location>
</feature>
<feature type="compositionally biased region" description="Basic and acidic residues" evidence="1">
    <location>
        <begin position="58"/>
        <end position="96"/>
    </location>
</feature>
<dbReference type="OrthoDB" id="4382320at2"/>
<accession>K6VCC0</accession>
<name>K6VCC0_9ACTN</name>
<dbReference type="RefSeq" id="WP_006339410.1">
    <property type="nucleotide sequence ID" value="NZ_BAHC01000245.1"/>
</dbReference>
<dbReference type="STRING" id="1108045.GORHZ_245_00710"/>
<organism evidence="2 3">
    <name type="scientific">Gordonia rhizosphera NBRC 16068</name>
    <dbReference type="NCBI Taxonomy" id="1108045"/>
    <lineage>
        <taxon>Bacteria</taxon>
        <taxon>Bacillati</taxon>
        <taxon>Actinomycetota</taxon>
        <taxon>Actinomycetes</taxon>
        <taxon>Mycobacteriales</taxon>
        <taxon>Gordoniaceae</taxon>
        <taxon>Gordonia</taxon>
    </lineage>
</organism>
<keyword evidence="3" id="KW-1185">Reference proteome</keyword>
<feature type="region of interest" description="Disordered" evidence="1">
    <location>
        <begin position="49"/>
        <end position="234"/>
    </location>
</feature>
<feature type="compositionally biased region" description="Low complexity" evidence="1">
    <location>
        <begin position="165"/>
        <end position="187"/>
    </location>
</feature>
<protein>
    <recommendedName>
        <fullName evidence="4">Rho termination factor N-terminal domain-containing protein</fullName>
    </recommendedName>
</protein>
<dbReference type="EMBL" id="BAHC01000245">
    <property type="protein sequence ID" value="GAB93833.1"/>
    <property type="molecule type" value="Genomic_DNA"/>
</dbReference>
<comment type="caution">
    <text evidence="2">The sequence shown here is derived from an EMBL/GenBank/DDBJ whole genome shotgun (WGS) entry which is preliminary data.</text>
</comment>
<proteinExistence type="predicted"/>
<reference evidence="2 3" key="1">
    <citation type="submission" date="2012-08" db="EMBL/GenBank/DDBJ databases">
        <title>Whole genome shotgun sequence of Gordonia rhizosphera NBRC 16068.</title>
        <authorList>
            <person name="Takarada H."/>
            <person name="Isaki S."/>
            <person name="Hosoyama A."/>
            <person name="Tsuchikane K."/>
            <person name="Katsumata H."/>
            <person name="Baba S."/>
            <person name="Ohji S."/>
            <person name="Yamazaki S."/>
            <person name="Fujita N."/>
        </authorList>
    </citation>
    <scope>NUCLEOTIDE SEQUENCE [LARGE SCALE GENOMIC DNA]</scope>
    <source>
        <strain evidence="2 3">NBRC 16068</strain>
    </source>
</reference>
<dbReference type="AlphaFoldDB" id="K6VCC0"/>
<evidence type="ECO:0000256" key="1">
    <source>
        <dbReference type="SAM" id="MobiDB-lite"/>
    </source>
</evidence>